<dbReference type="Gene3D" id="3.40.630.10">
    <property type="entry name" value="Zn peptidases"/>
    <property type="match status" value="1"/>
</dbReference>
<dbReference type="HAMAP" id="MF_00181">
    <property type="entry name" value="Cytosol_peptidase_M17"/>
    <property type="match status" value="1"/>
</dbReference>
<gene>
    <name evidence="9" type="ordered locus">EROM_101670</name>
</gene>
<name>I7AU23_ENCRO</name>
<keyword evidence="5" id="KW-0645">Protease</keyword>
<dbReference type="RefSeq" id="XP_009265479.1">
    <property type="nucleotide sequence ID" value="XM_009267204.1"/>
</dbReference>
<dbReference type="GeneID" id="20564597"/>
<dbReference type="GO" id="GO:0005737">
    <property type="term" value="C:cytoplasm"/>
    <property type="evidence" value="ECO:0007669"/>
    <property type="project" value="InterPro"/>
</dbReference>
<dbReference type="SUPFAM" id="SSF53187">
    <property type="entry name" value="Zn-dependent exopeptidases"/>
    <property type="match status" value="1"/>
</dbReference>
<accession>I7AU23</accession>
<dbReference type="Pfam" id="PF00883">
    <property type="entry name" value="Peptidase_M17"/>
    <property type="match status" value="1"/>
</dbReference>
<proteinExistence type="inferred from homology"/>
<dbReference type="VEuPathDB" id="MicrosporidiaDB:EROM_101670"/>
<keyword evidence="10" id="KW-1185">Reference proteome</keyword>
<evidence type="ECO:0000256" key="1">
    <source>
        <dbReference type="ARBA" id="ARBA00000135"/>
    </source>
</evidence>
<reference evidence="9 10" key="1">
    <citation type="journal article" date="2012" name="Proc. Natl. Acad. Sci. U.S.A.">
        <title>Gain and loss of multiple functionally related, horizontally transferred genes in the reduced genomes of two microsporidian parasites.</title>
        <authorList>
            <person name="Pombert J.-F."/>
            <person name="Selman M."/>
            <person name="Burki F."/>
            <person name="Bardell F.T."/>
            <person name="Farinelli L."/>
            <person name="Solter L.F."/>
            <person name="Whitman D.W."/>
            <person name="Weiss L.M."/>
            <person name="Corradi N."/>
            <person name="Keeling P.J."/>
        </authorList>
    </citation>
    <scope>NUCLEOTIDE SEQUENCE [LARGE SCALE GENOMIC DNA]</scope>
    <source>
        <strain evidence="9 10">SJ-2008</strain>
    </source>
</reference>
<comment type="catalytic activity">
    <reaction evidence="1">
        <text>Release of an N-terminal amino acid, Xaa-|-Yaa-, in which Xaa is preferably Leu, but may be other amino acids including Pro although not Arg or Lys, and Yaa may be Pro. Amino acid amides and methyl esters are also readily hydrolyzed, but rates on arylamides are exceedingly low.</text>
        <dbReference type="EC" id="3.4.11.1"/>
    </reaction>
</comment>
<evidence type="ECO:0000313" key="10">
    <source>
        <dbReference type="Proteomes" id="UP000010094"/>
    </source>
</evidence>
<evidence type="ECO:0000256" key="7">
    <source>
        <dbReference type="SAM" id="SignalP"/>
    </source>
</evidence>
<dbReference type="InterPro" id="IPR023042">
    <property type="entry name" value="Peptidase_M17_leu_NH2_pept"/>
</dbReference>
<dbReference type="OrthoDB" id="412814at2759"/>
<dbReference type="InterPro" id="IPR000819">
    <property type="entry name" value="Peptidase_M17_C"/>
</dbReference>
<dbReference type="Gene3D" id="3.40.220.10">
    <property type="entry name" value="Leucine Aminopeptidase, subunit E, domain 1"/>
    <property type="match status" value="1"/>
</dbReference>
<sequence length="502" mass="54400">MGLNLKLLINFLLVPIRMELMNYEKLVVMSEPSTDSTKVRIVLCSNTEEGVSIISDEKDSSHREFLNSLGAKGNLGENYILPERNGRITVFVGIGKVDENILLVKSNARKAGASGYKAVSQFRNIEISLGSEFMAREVVSGIILASYKYQFLNKEEGESKRMAINSQVDAVKKAITIGNAQNFARFLGDTPANLMNPTLFTEYATKYLQGKRNVTVEVFGKDFMKSKSMNLLLSVSQGSSQEPKLLVAKYRGKSGEGVDLALVGKGVCFDSGGISLKPSARMCRMKGDMLGGASVLSAFGVIADMGVKINVDLVIPLVENLPSGTATKPGDVYIGMNGKSVEIDNTDAEGRLILADALVYAQERNPTYVFDVATLTGAMSIALGDVFIGYFTEDDNLSEMIYRSGIDANDPTWRMPLSQLYLPAMKSDVADLKNTGEGRYGGSSSAAIFLNEFVKKECKWVHFDIAGVMGSNNNKGVYGDGMTGCSVPVLVEIIERLSGVIN</sequence>
<keyword evidence="4 9" id="KW-0031">Aminopeptidase</keyword>
<dbReference type="GO" id="GO:0070006">
    <property type="term" value="F:metalloaminopeptidase activity"/>
    <property type="evidence" value="ECO:0007669"/>
    <property type="project" value="InterPro"/>
</dbReference>
<protein>
    <recommendedName>
        <fullName evidence="3">leucyl aminopeptidase</fullName>
        <ecNumber evidence="3">3.4.11.1</ecNumber>
    </recommendedName>
</protein>
<dbReference type="InterPro" id="IPR043472">
    <property type="entry name" value="Macro_dom-like"/>
</dbReference>
<evidence type="ECO:0000256" key="2">
    <source>
        <dbReference type="ARBA" id="ARBA00009528"/>
    </source>
</evidence>
<dbReference type="PANTHER" id="PTHR11963">
    <property type="entry name" value="LEUCINE AMINOPEPTIDASE-RELATED"/>
    <property type="match status" value="1"/>
</dbReference>
<dbReference type="SUPFAM" id="SSF52949">
    <property type="entry name" value="Macro domain-like"/>
    <property type="match status" value="1"/>
</dbReference>
<dbReference type="InterPro" id="IPR011356">
    <property type="entry name" value="Leucine_aapep/pepB"/>
</dbReference>
<keyword evidence="7" id="KW-0732">Signal</keyword>
<evidence type="ECO:0000259" key="8">
    <source>
        <dbReference type="PROSITE" id="PS00631"/>
    </source>
</evidence>
<dbReference type="CDD" id="cd00433">
    <property type="entry name" value="Peptidase_M17"/>
    <property type="match status" value="1"/>
</dbReference>
<feature type="domain" description="Cytosol aminopeptidase" evidence="8">
    <location>
        <begin position="345"/>
        <end position="352"/>
    </location>
</feature>
<evidence type="ECO:0000256" key="4">
    <source>
        <dbReference type="ARBA" id="ARBA00022438"/>
    </source>
</evidence>
<dbReference type="GO" id="GO:0030145">
    <property type="term" value="F:manganese ion binding"/>
    <property type="evidence" value="ECO:0007669"/>
    <property type="project" value="InterPro"/>
</dbReference>
<feature type="chain" id="PRO_5003707436" description="leucyl aminopeptidase" evidence="7">
    <location>
        <begin position="19"/>
        <end position="502"/>
    </location>
</feature>
<dbReference type="PROSITE" id="PS00631">
    <property type="entry name" value="CYTOSOL_AP"/>
    <property type="match status" value="1"/>
</dbReference>
<comment type="similarity">
    <text evidence="2">Belongs to the peptidase M17 family.</text>
</comment>
<dbReference type="AlphaFoldDB" id="I7AU23"/>
<dbReference type="Proteomes" id="UP000010094">
    <property type="component" value="Chromosome X"/>
</dbReference>
<evidence type="ECO:0000256" key="3">
    <source>
        <dbReference type="ARBA" id="ARBA00012565"/>
    </source>
</evidence>
<dbReference type="EC" id="3.4.11.1" evidence="3"/>
<evidence type="ECO:0000256" key="6">
    <source>
        <dbReference type="ARBA" id="ARBA00022801"/>
    </source>
</evidence>
<dbReference type="EMBL" id="CP003529">
    <property type="protein sequence ID" value="AFN83982.1"/>
    <property type="molecule type" value="Genomic_DNA"/>
</dbReference>
<keyword evidence="6" id="KW-0378">Hydrolase</keyword>
<evidence type="ECO:0000256" key="5">
    <source>
        <dbReference type="ARBA" id="ARBA00022670"/>
    </source>
</evidence>
<organism evidence="9 10">
    <name type="scientific">Encephalitozoon romaleae (strain SJ-2008)</name>
    <name type="common">Microsporidian parasite</name>
    <dbReference type="NCBI Taxonomy" id="1178016"/>
    <lineage>
        <taxon>Eukaryota</taxon>
        <taxon>Fungi</taxon>
        <taxon>Fungi incertae sedis</taxon>
        <taxon>Microsporidia</taxon>
        <taxon>Unikaryonidae</taxon>
        <taxon>Encephalitozoon</taxon>
    </lineage>
</organism>
<dbReference type="HOGENOM" id="CLU_013734_6_3_1"/>
<dbReference type="PANTHER" id="PTHR11963:SF23">
    <property type="entry name" value="CYTOSOL AMINOPEPTIDASE"/>
    <property type="match status" value="1"/>
</dbReference>
<feature type="signal peptide" evidence="7">
    <location>
        <begin position="1"/>
        <end position="18"/>
    </location>
</feature>
<dbReference type="KEGG" id="ero:EROM_101670"/>
<evidence type="ECO:0000313" key="9">
    <source>
        <dbReference type="EMBL" id="AFN83982.1"/>
    </source>
</evidence>
<dbReference type="PRINTS" id="PR00481">
    <property type="entry name" value="LAMNOPPTDASE"/>
</dbReference>
<dbReference type="GO" id="GO:0006508">
    <property type="term" value="P:proteolysis"/>
    <property type="evidence" value="ECO:0007669"/>
    <property type="project" value="UniProtKB-KW"/>
</dbReference>